<sequence length="326" mass="34008">MADHPTDPSSEPMPAEPWAARTTMDVLEVAGVDAAAYLQGQLSQDVAGLAVGGWAHALLLEPQGKMCAWMRVHRAAADAFDLVVDAGFGELVEQRLRRFWLRTKAELTVRPGVPALAVRNWPVGQTAPDPTVGSNVEATPADRLLLAPVDWPRHRGFDVIGAGAVAPDGVRVIEGDVGAAALLLARVEAGVPAMGSEIGPDTIPAAAGVVEASVSFTKGCYTGQELVARVDSRGNRTPNRLVRLAGEGTAPEPGTQLSVDGTERAVVTSAVTDVSAKEATDAVPHVGAWLGLGYLHRSVETPAELRTSANTSATAVAIERSDVTSR</sequence>
<evidence type="ECO:0000313" key="3">
    <source>
        <dbReference type="Proteomes" id="UP000018291"/>
    </source>
</evidence>
<dbReference type="RefSeq" id="WP_012230973.1">
    <property type="nucleotide sequence ID" value="NZ_HG422565.1"/>
</dbReference>
<dbReference type="PANTHER" id="PTHR22602">
    <property type="entry name" value="TRANSFERASE CAF17, MITOCHONDRIAL-RELATED"/>
    <property type="match status" value="1"/>
</dbReference>
<protein>
    <submittedName>
        <fullName evidence="2">Putative Folate-binding protein YgfZ</fullName>
    </submittedName>
</protein>
<name>R4Z7P2_9ACTN</name>
<dbReference type="Proteomes" id="UP000018291">
    <property type="component" value="Unassembled WGS sequence"/>
</dbReference>
<dbReference type="HOGENOM" id="CLU_851761_0_0_11"/>
<evidence type="ECO:0000313" key="2">
    <source>
        <dbReference type="EMBL" id="CCM65852.1"/>
    </source>
</evidence>
<dbReference type="STRING" id="1229780.BN381_80382"/>
<keyword evidence="1" id="KW-0809">Transit peptide</keyword>
<evidence type="ECO:0000256" key="1">
    <source>
        <dbReference type="ARBA" id="ARBA00022946"/>
    </source>
</evidence>
<dbReference type="NCBIfam" id="TIGR03317">
    <property type="entry name" value="ygfZ_signature"/>
    <property type="match status" value="1"/>
</dbReference>
<dbReference type="InterPro" id="IPR017703">
    <property type="entry name" value="YgfZ/GCV_T_CS"/>
</dbReference>
<dbReference type="GO" id="GO:0016226">
    <property type="term" value="P:iron-sulfur cluster assembly"/>
    <property type="evidence" value="ECO:0007669"/>
    <property type="project" value="TreeGrafter"/>
</dbReference>
<dbReference type="AlphaFoldDB" id="R4Z7P2"/>
<dbReference type="PANTHER" id="PTHR22602:SF0">
    <property type="entry name" value="TRANSFERASE CAF17, MITOCHONDRIAL-RELATED"/>
    <property type="match status" value="1"/>
</dbReference>
<reference evidence="2 3" key="1">
    <citation type="journal article" date="2013" name="ISME J.">
        <title>Metabolic model for the filamentous 'Candidatus Microthrix parvicella' based on genomic and metagenomic analyses.</title>
        <authorList>
            <person name="Jon McIlroy S."/>
            <person name="Kristiansen R."/>
            <person name="Albertsen M."/>
            <person name="Michael Karst S."/>
            <person name="Rossetti S."/>
            <person name="Lund Nielsen J."/>
            <person name="Tandoi V."/>
            <person name="James Seviour R."/>
            <person name="Nielsen P.H."/>
        </authorList>
    </citation>
    <scope>NUCLEOTIDE SEQUENCE [LARGE SCALE GENOMIC DNA]</scope>
    <source>
        <strain evidence="2 3">RN1</strain>
    </source>
</reference>
<organism evidence="2 3">
    <name type="scientific">Candidatus Neomicrothrix parvicella RN1</name>
    <dbReference type="NCBI Taxonomy" id="1229780"/>
    <lineage>
        <taxon>Bacteria</taxon>
        <taxon>Bacillati</taxon>
        <taxon>Actinomycetota</taxon>
        <taxon>Acidimicrobiia</taxon>
        <taxon>Acidimicrobiales</taxon>
        <taxon>Microthrixaceae</taxon>
        <taxon>Candidatus Neomicrothrix</taxon>
    </lineage>
</organism>
<dbReference type="SUPFAM" id="SSF103025">
    <property type="entry name" value="Folate-binding domain"/>
    <property type="match status" value="1"/>
</dbReference>
<dbReference type="Gene3D" id="3.30.1360.120">
    <property type="entry name" value="Probable tRNA modification gtpase trme, domain 1"/>
    <property type="match status" value="2"/>
</dbReference>
<dbReference type="InterPro" id="IPR045179">
    <property type="entry name" value="YgfZ/GcvT"/>
</dbReference>
<dbReference type="eggNOG" id="COG0354">
    <property type="taxonomic scope" value="Bacteria"/>
</dbReference>
<gene>
    <name evidence="2" type="ORF">BN381_80382</name>
</gene>
<dbReference type="InterPro" id="IPR027266">
    <property type="entry name" value="TrmE/GcvT-like"/>
</dbReference>
<accession>R4Z7P2</accession>
<keyword evidence="3" id="KW-1185">Reference proteome</keyword>
<dbReference type="OrthoDB" id="9796287at2"/>
<dbReference type="EMBL" id="CANL01000078">
    <property type="protein sequence ID" value="CCM65852.1"/>
    <property type="molecule type" value="Genomic_DNA"/>
</dbReference>
<comment type="caution">
    <text evidence="2">The sequence shown here is derived from an EMBL/GenBank/DDBJ whole genome shotgun (WGS) entry which is preliminary data.</text>
</comment>
<proteinExistence type="predicted"/>